<proteinExistence type="predicted"/>
<organism evidence="1 2">
    <name type="scientific">Coraliomargarita akajimensis (strain DSM 45221 / IAM 15411 / JCM 23193 / KCTC 12865 / 04OKA010-24)</name>
    <dbReference type="NCBI Taxonomy" id="583355"/>
    <lineage>
        <taxon>Bacteria</taxon>
        <taxon>Pseudomonadati</taxon>
        <taxon>Verrucomicrobiota</taxon>
        <taxon>Opitutia</taxon>
        <taxon>Puniceicoccales</taxon>
        <taxon>Coraliomargaritaceae</taxon>
        <taxon>Coraliomargarita</taxon>
    </lineage>
</organism>
<keyword evidence="2" id="KW-1185">Reference proteome</keyword>
<dbReference type="EMBL" id="CP001998">
    <property type="protein sequence ID" value="ADE55835.1"/>
    <property type="molecule type" value="Genomic_DNA"/>
</dbReference>
<gene>
    <name evidence="1" type="ordered locus">Caka_2822</name>
</gene>
<dbReference type="HOGENOM" id="CLU_3395982_0_0_0"/>
<dbReference type="KEGG" id="caa:Caka_2822"/>
<evidence type="ECO:0000313" key="2">
    <source>
        <dbReference type="Proteomes" id="UP000000925"/>
    </source>
</evidence>
<accession>D5EQM1</accession>
<dbReference type="AlphaFoldDB" id="D5EQM1"/>
<dbReference type="Proteomes" id="UP000000925">
    <property type="component" value="Chromosome"/>
</dbReference>
<protein>
    <submittedName>
        <fullName evidence="1">Uncharacterized protein</fullName>
    </submittedName>
</protein>
<reference evidence="1 2" key="1">
    <citation type="journal article" date="2010" name="Stand. Genomic Sci.">
        <title>Complete genome sequence of Coraliomargarita akajimensis type strain (04OKA010-24).</title>
        <authorList>
            <person name="Mavromatis K."/>
            <person name="Abt B."/>
            <person name="Brambilla E."/>
            <person name="Lapidus A."/>
            <person name="Copeland A."/>
            <person name="Deshpande S."/>
            <person name="Nolan M."/>
            <person name="Lucas S."/>
            <person name="Tice H."/>
            <person name="Cheng J.F."/>
            <person name="Han C."/>
            <person name="Detter J.C."/>
            <person name="Woyke T."/>
            <person name="Goodwin L."/>
            <person name="Pitluck S."/>
            <person name="Held B."/>
            <person name="Brettin T."/>
            <person name="Tapia R."/>
            <person name="Ivanova N."/>
            <person name="Mikhailova N."/>
            <person name="Pati A."/>
            <person name="Liolios K."/>
            <person name="Chen A."/>
            <person name="Palaniappan K."/>
            <person name="Land M."/>
            <person name="Hauser L."/>
            <person name="Chang Y.J."/>
            <person name="Jeffries C.D."/>
            <person name="Rohde M."/>
            <person name="Goker M."/>
            <person name="Bristow J."/>
            <person name="Eisen J.A."/>
            <person name="Markowitz V."/>
            <person name="Hugenholtz P."/>
            <person name="Klenk H.P."/>
            <person name="Kyrpides N.C."/>
        </authorList>
    </citation>
    <scope>NUCLEOTIDE SEQUENCE [LARGE SCALE GENOMIC DNA]</scope>
    <source>
        <strain evidence="2">DSM 45221 / IAM 15411 / JCM 23193 / KCTC 12865</strain>
    </source>
</reference>
<name>D5EQM1_CORAD</name>
<sequence length="31" mass="3726">MPWKQTDAMIEKERLVTLTLYTDRMERPSVS</sequence>
<evidence type="ECO:0000313" key="1">
    <source>
        <dbReference type="EMBL" id="ADE55835.1"/>
    </source>
</evidence>
<dbReference type="STRING" id="583355.Caka_2822"/>